<evidence type="ECO:0000313" key="12">
    <source>
        <dbReference type="EMBL" id="GEN02787.1"/>
    </source>
</evidence>
<evidence type="ECO:0000256" key="4">
    <source>
        <dbReference type="ARBA" id="ARBA00020295"/>
    </source>
</evidence>
<dbReference type="EMBL" id="BAMW01000045">
    <property type="protein sequence ID" value="GAN63971.1"/>
    <property type="molecule type" value="Genomic_DNA"/>
</dbReference>
<dbReference type="RefSeq" id="WP_048846956.1">
    <property type="nucleotide sequence ID" value="NZ_BAMW01000045.1"/>
</dbReference>
<comment type="similarity">
    <text evidence="2 10">Belongs to the disproportionating enzyme family.</text>
</comment>
<evidence type="ECO:0000256" key="2">
    <source>
        <dbReference type="ARBA" id="ARBA00005684"/>
    </source>
</evidence>
<dbReference type="Pfam" id="PF02446">
    <property type="entry name" value="Glyco_hydro_77"/>
    <property type="match status" value="1"/>
</dbReference>
<reference evidence="12 14" key="2">
    <citation type="submission" date="2019-07" db="EMBL/GenBank/DDBJ databases">
        <title>Whole genome shotgun sequence of Acetobacter indonesiensis NBRC 16471.</title>
        <authorList>
            <person name="Hosoyama A."/>
            <person name="Uohara A."/>
            <person name="Ohji S."/>
            <person name="Ichikawa N."/>
        </authorList>
    </citation>
    <scope>NUCLEOTIDE SEQUENCE [LARGE SCALE GENOMIC DNA]</scope>
    <source>
        <strain evidence="12 14">NBRC 16471</strain>
    </source>
</reference>
<name>A0A6N3T5D0_9PROT</name>
<proteinExistence type="inferred from homology"/>
<dbReference type="InterPro" id="IPR017853">
    <property type="entry name" value="GH"/>
</dbReference>
<dbReference type="GO" id="GO:0004134">
    <property type="term" value="F:4-alpha-glucanotransferase activity"/>
    <property type="evidence" value="ECO:0007669"/>
    <property type="project" value="UniProtKB-EC"/>
</dbReference>
<evidence type="ECO:0000313" key="11">
    <source>
        <dbReference type="EMBL" id="GAN63971.1"/>
    </source>
</evidence>
<evidence type="ECO:0000313" key="13">
    <source>
        <dbReference type="Proteomes" id="UP000032673"/>
    </source>
</evidence>
<keyword evidence="5 10" id="KW-0328">Glycosyltransferase</keyword>
<organism evidence="12 14">
    <name type="scientific">Acetobacter indonesiensis</name>
    <dbReference type="NCBI Taxonomy" id="104101"/>
    <lineage>
        <taxon>Bacteria</taxon>
        <taxon>Pseudomonadati</taxon>
        <taxon>Pseudomonadota</taxon>
        <taxon>Alphaproteobacteria</taxon>
        <taxon>Acetobacterales</taxon>
        <taxon>Acetobacteraceae</taxon>
        <taxon>Acetobacter</taxon>
    </lineage>
</organism>
<gene>
    <name evidence="11" type="ORF">Abin_047_225</name>
    <name evidence="12" type="ORF">AIN02nite_08120</name>
</gene>
<sequence>MTTLTNLHAAARQAGLAVTWQDANGKSHKTDPDVLQALLNTIEGNTSSRPSPLIIAQVGEAVTLPFQNGNTASYVLQKEDGSKQEGKLKHDKAGLLLSPICNTPGYHILEYGHHTIKLAVAPTHCEDLKARTANQKAWGTSVQIPALRQKDDGGFGHLGCVVDLALSIGNAGADALMISPIHALSPLHPEQCSPYSPSSRRYFNPLLANLEVCFSRQLIHSVSRQHSDWAVAFERMQKEKLIDWEKAGTLKLKLLRALYDKHIASSLPPEFVEFIAAGGDALRNHAIFEALQAHQLLRGPRGDNWRSWGPPYKKPSTPEVQHFAKAHQKEVYYWLFLQWITAKSLKEAASAAKTSSMSVGLISDIAVGLSPSGAECWANQDSFLIGASIGAPPDLLAPQGQNWGLTTFSPRALKRTGYDAFIAMLRSGFQAGGGIRFDHVMGLERIWIVPDGGNSSDGTYLSMPQKDLKNLLALESFRAKGVVIGEDLGTVPKGFRARMAERRIWGMNVMWFEKKDKEQFLSPIKWSDNGIAMTSTHDLPTVAGWWMGADLPNDTTCREKRHSDRAALWAMFQSTSDNIISEMPPITSDGAQTVVDAAIKSVGQASGPLALLPMEDLLGVEDQPNVPGNQASYPNWRHRYPVQVDQTLQYKNVTNRIETLKIARGKK</sequence>
<keyword evidence="7 10" id="KW-0119">Carbohydrate metabolism</keyword>
<dbReference type="PANTHER" id="PTHR32438">
    <property type="entry name" value="4-ALPHA-GLUCANOTRANSFERASE DPE1, CHLOROPLASTIC/AMYLOPLASTIC"/>
    <property type="match status" value="1"/>
</dbReference>
<dbReference type="EC" id="2.4.1.25" evidence="3 10"/>
<evidence type="ECO:0000256" key="9">
    <source>
        <dbReference type="ARBA" id="ARBA00031501"/>
    </source>
</evidence>
<dbReference type="SUPFAM" id="SSF51445">
    <property type="entry name" value="(Trans)glycosidases"/>
    <property type="match status" value="1"/>
</dbReference>
<evidence type="ECO:0000256" key="6">
    <source>
        <dbReference type="ARBA" id="ARBA00022679"/>
    </source>
</evidence>
<dbReference type="NCBIfam" id="TIGR00217">
    <property type="entry name" value="malQ"/>
    <property type="match status" value="1"/>
</dbReference>
<evidence type="ECO:0000256" key="1">
    <source>
        <dbReference type="ARBA" id="ARBA00000439"/>
    </source>
</evidence>
<evidence type="ECO:0000256" key="10">
    <source>
        <dbReference type="RuleBase" id="RU361207"/>
    </source>
</evidence>
<dbReference type="GO" id="GO:0005975">
    <property type="term" value="P:carbohydrate metabolic process"/>
    <property type="evidence" value="ECO:0007669"/>
    <property type="project" value="InterPro"/>
</dbReference>
<evidence type="ECO:0000256" key="8">
    <source>
        <dbReference type="ARBA" id="ARBA00031423"/>
    </source>
</evidence>
<keyword evidence="13" id="KW-1185">Reference proteome</keyword>
<comment type="caution">
    <text evidence="12">The sequence shown here is derived from an EMBL/GenBank/DDBJ whole genome shotgun (WGS) entry which is preliminary data.</text>
</comment>
<comment type="catalytic activity">
    <reaction evidence="1 10">
        <text>Transfers a segment of a (1-&gt;4)-alpha-D-glucan to a new position in an acceptor, which may be glucose or a (1-&gt;4)-alpha-D-glucan.</text>
        <dbReference type="EC" id="2.4.1.25"/>
    </reaction>
</comment>
<dbReference type="EMBL" id="BJXQ01000003">
    <property type="protein sequence ID" value="GEN02787.1"/>
    <property type="molecule type" value="Genomic_DNA"/>
</dbReference>
<dbReference type="InterPro" id="IPR003385">
    <property type="entry name" value="Glyco_hydro_77"/>
</dbReference>
<dbReference type="PANTHER" id="PTHR32438:SF5">
    <property type="entry name" value="4-ALPHA-GLUCANOTRANSFERASE DPE1, CHLOROPLASTIC_AMYLOPLASTIC"/>
    <property type="match status" value="1"/>
</dbReference>
<evidence type="ECO:0000313" key="14">
    <source>
        <dbReference type="Proteomes" id="UP000321104"/>
    </source>
</evidence>
<accession>A0A6N3T5D0</accession>
<evidence type="ECO:0000256" key="7">
    <source>
        <dbReference type="ARBA" id="ARBA00023277"/>
    </source>
</evidence>
<keyword evidence="6 10" id="KW-0808">Transferase</keyword>
<dbReference type="Gene3D" id="3.20.20.80">
    <property type="entry name" value="Glycosidases"/>
    <property type="match status" value="1"/>
</dbReference>
<evidence type="ECO:0000256" key="3">
    <source>
        <dbReference type="ARBA" id="ARBA00012560"/>
    </source>
</evidence>
<evidence type="ECO:0000256" key="5">
    <source>
        <dbReference type="ARBA" id="ARBA00022676"/>
    </source>
</evidence>
<dbReference type="Proteomes" id="UP000321104">
    <property type="component" value="Unassembled WGS sequence"/>
</dbReference>
<reference evidence="11 13" key="1">
    <citation type="submission" date="2012-11" db="EMBL/GenBank/DDBJ databases">
        <title>Whole genome sequence of Acetobacter indonesiensis 5H-1.</title>
        <authorList>
            <person name="Azuma Y."/>
            <person name="Higashiura N."/>
            <person name="Hirakawa H."/>
            <person name="Matsushita K."/>
        </authorList>
    </citation>
    <scope>NUCLEOTIDE SEQUENCE [LARGE SCALE GENOMIC DNA]</scope>
    <source>
        <strain evidence="11 13">5H-1</strain>
    </source>
</reference>
<protein>
    <recommendedName>
        <fullName evidence="4 10">4-alpha-glucanotransferase</fullName>
        <ecNumber evidence="3 10">2.4.1.25</ecNumber>
    </recommendedName>
    <alternativeName>
        <fullName evidence="8 10">Amylomaltase</fullName>
    </alternativeName>
    <alternativeName>
        <fullName evidence="9 10">Disproportionating enzyme</fullName>
    </alternativeName>
</protein>
<dbReference type="AlphaFoldDB" id="A0A6N3T5D0"/>
<dbReference type="Proteomes" id="UP000032673">
    <property type="component" value="Unassembled WGS sequence"/>
</dbReference>